<proteinExistence type="predicted"/>
<feature type="compositionally biased region" description="Basic and acidic residues" evidence="1">
    <location>
        <begin position="92"/>
        <end position="102"/>
    </location>
</feature>
<feature type="compositionally biased region" description="Basic and acidic residues" evidence="1">
    <location>
        <begin position="113"/>
        <end position="140"/>
    </location>
</feature>
<name>A0A212JN52_9FIRM</name>
<evidence type="ECO:0000313" key="4">
    <source>
        <dbReference type="EMBL" id="SBW00873.1"/>
    </source>
</evidence>
<dbReference type="InterPro" id="IPR007921">
    <property type="entry name" value="CHAP_dom"/>
</dbReference>
<evidence type="ECO:0000256" key="1">
    <source>
        <dbReference type="SAM" id="MobiDB-lite"/>
    </source>
</evidence>
<keyword evidence="2" id="KW-1133">Transmembrane helix</keyword>
<feature type="compositionally biased region" description="Basic and acidic residues" evidence="1">
    <location>
        <begin position="25"/>
        <end position="39"/>
    </location>
</feature>
<reference evidence="4" key="1">
    <citation type="submission" date="2016-04" db="EMBL/GenBank/DDBJ databases">
        <authorList>
            <person name="Evans L.H."/>
            <person name="Alamgir A."/>
            <person name="Owens N."/>
            <person name="Weber N.D."/>
            <person name="Virtaneva K."/>
            <person name="Barbian K."/>
            <person name="Babar A."/>
            <person name="Rosenke K."/>
        </authorList>
    </citation>
    <scope>NUCLEOTIDE SEQUENCE</scope>
    <source>
        <strain evidence="4">86</strain>
    </source>
</reference>
<protein>
    <recommendedName>
        <fullName evidence="3">Peptidase C51 domain-containing protein</fullName>
    </recommendedName>
</protein>
<dbReference type="AlphaFoldDB" id="A0A212JN52"/>
<feature type="domain" description="Peptidase C51" evidence="3">
    <location>
        <begin position="522"/>
        <end position="608"/>
    </location>
</feature>
<organism evidence="4">
    <name type="scientific">uncultured Eubacteriales bacterium</name>
    <dbReference type="NCBI Taxonomy" id="172733"/>
    <lineage>
        <taxon>Bacteria</taxon>
        <taxon>Bacillati</taxon>
        <taxon>Bacillota</taxon>
        <taxon>Clostridia</taxon>
        <taxon>Eubacteriales</taxon>
        <taxon>environmental samples</taxon>
    </lineage>
</organism>
<keyword evidence="2" id="KW-0472">Membrane</keyword>
<gene>
    <name evidence="4" type="ORF">KL86CLO1_11401</name>
</gene>
<sequence>MKTIKMRTAVKDKKILDKSANLSSRMKDTMAQTKERAEETCEPGSDSPSEYAVQSIQDKAQSAVSKAAHLSNPQAKARENISRAKGYFQEVRSQHPKERQRTAEQAQKTAHKAKTEAENLKKTSFKAKETAQEAKSAVKDAKQTLKQVRADGYQALQKIRQNTGPTSAVFPPSYMNKGVKAPPPIGNTAESAGKSAKAVKSTAKGFKDTAKGTIKTAKKSVKTSEQAAKQAVKTAQQAAKTAHKTAQASAKAAKTAERAARAAVKAASRAAKAAARGITAMVKATIAAAKGLIAAVAAGGWVAVLVIVIICMIGLLAGSIFGIFFSNEPNPDTGQTVSSVMAEIDTEYTGRIDNIIASNTHDYLEMSGARASWKDVLVVYAVRTAADPGNPLAVAVMDDEKAAILRSVFWDMNAVDHWTESIEHSDSYIDDDGTEQADTWTEYILHITVSHKTPEEMAAQYGFNDEQRELLDELLKPEYISLWNALLYGISGTGDGAMIEIAATQIGNVGGEPYWSWYGFGSRVEWCACFVSWVTEQCGYIDAGILPRFAWCPSGVQWFEERDEWQDSGYTPRPGDIIFFDWEQDGECDHVGIVESVADGKVNTIEGNSSDSCRRRSYDLGSVDIYGYGIPSYN</sequence>
<evidence type="ECO:0000256" key="2">
    <source>
        <dbReference type="SAM" id="Phobius"/>
    </source>
</evidence>
<feature type="compositionally biased region" description="Polar residues" evidence="1">
    <location>
        <begin position="46"/>
        <end position="64"/>
    </location>
</feature>
<evidence type="ECO:0000259" key="3">
    <source>
        <dbReference type="Pfam" id="PF05257"/>
    </source>
</evidence>
<dbReference type="InterPro" id="IPR038765">
    <property type="entry name" value="Papain-like_cys_pep_sf"/>
</dbReference>
<dbReference type="SUPFAM" id="SSF54001">
    <property type="entry name" value="Cysteine proteinases"/>
    <property type="match status" value="1"/>
</dbReference>
<keyword evidence="2" id="KW-0812">Transmembrane</keyword>
<feature type="transmembrane region" description="Helical" evidence="2">
    <location>
        <begin position="292"/>
        <end position="325"/>
    </location>
</feature>
<dbReference type="EMBL" id="FLUN01000001">
    <property type="protein sequence ID" value="SBW00873.1"/>
    <property type="molecule type" value="Genomic_DNA"/>
</dbReference>
<accession>A0A212JN52</accession>
<feature type="region of interest" description="Disordered" evidence="1">
    <location>
        <begin position="24"/>
        <end position="140"/>
    </location>
</feature>
<dbReference type="Pfam" id="PF05257">
    <property type="entry name" value="CHAP"/>
    <property type="match status" value="1"/>
</dbReference>
<dbReference type="Gene3D" id="3.90.1720.10">
    <property type="entry name" value="endopeptidase domain like (from Nostoc punctiforme)"/>
    <property type="match status" value="1"/>
</dbReference>